<evidence type="ECO:0008006" key="3">
    <source>
        <dbReference type="Google" id="ProtNLM"/>
    </source>
</evidence>
<dbReference type="GO" id="GO:0003950">
    <property type="term" value="F:NAD+ poly-ADP-ribosyltransferase activity"/>
    <property type="evidence" value="ECO:0007669"/>
    <property type="project" value="InterPro"/>
</dbReference>
<dbReference type="Pfam" id="PF02917">
    <property type="entry name" value="Pertussis_S1"/>
    <property type="match status" value="1"/>
</dbReference>
<dbReference type="KEGG" id="xpo:XPG1_1705"/>
<evidence type="ECO:0000313" key="1">
    <source>
        <dbReference type="EMBL" id="CDG21360.1"/>
    </source>
</evidence>
<dbReference type="Proteomes" id="UP000032735">
    <property type="component" value="Chromosome"/>
</dbReference>
<organism evidence="1 2">
    <name type="scientific">Xenorhabdus poinarii G6</name>
    <dbReference type="NCBI Taxonomy" id="1354304"/>
    <lineage>
        <taxon>Bacteria</taxon>
        <taxon>Pseudomonadati</taxon>
        <taxon>Pseudomonadota</taxon>
        <taxon>Gammaproteobacteria</taxon>
        <taxon>Enterobacterales</taxon>
        <taxon>Morganellaceae</taxon>
        <taxon>Xenorhabdus</taxon>
    </lineage>
</organism>
<accession>A0A068R5H0</accession>
<dbReference type="EMBL" id="FO704551">
    <property type="protein sequence ID" value="CDG21360.1"/>
    <property type="molecule type" value="Genomic_DNA"/>
</dbReference>
<keyword evidence="2" id="KW-1185">Reference proteome</keyword>
<name>A0A068R5H0_9GAMM</name>
<gene>
    <name evidence="1" type="ORF">XPG1_1705</name>
</gene>
<dbReference type="AlphaFoldDB" id="A0A068R5H0"/>
<dbReference type="SUPFAM" id="SSF56399">
    <property type="entry name" value="ADP-ribosylation"/>
    <property type="match status" value="1"/>
</dbReference>
<reference evidence="1 2" key="1">
    <citation type="submission" date="2013-07" db="EMBL/GenBank/DDBJ databases">
        <authorList>
            <person name="Genoscope - CEA"/>
        </authorList>
    </citation>
    <scope>NUCLEOTIDE SEQUENCE [LARGE SCALE GENOMIC DNA]</scope>
    <source>
        <strain evidence="1 2">G6</strain>
    </source>
</reference>
<protein>
    <recommendedName>
        <fullName evidence="3">Pertussis toxin subunit 1</fullName>
    </recommendedName>
</protein>
<proteinExistence type="predicted"/>
<evidence type="ECO:0000313" key="2">
    <source>
        <dbReference type="Proteomes" id="UP000032735"/>
    </source>
</evidence>
<dbReference type="HOGENOM" id="CLU_1030365_0_0_6"/>
<dbReference type="Gene3D" id="3.90.210.10">
    <property type="entry name" value="Heat-Labile Enterotoxin, subunit A"/>
    <property type="match status" value="1"/>
</dbReference>
<dbReference type="STRING" id="1354304.XPG1_1705"/>
<dbReference type="InterPro" id="IPR003898">
    <property type="entry name" value="Borpert_toxA"/>
</dbReference>
<dbReference type="GO" id="GO:0005576">
    <property type="term" value="C:extracellular region"/>
    <property type="evidence" value="ECO:0007669"/>
    <property type="project" value="InterPro"/>
</dbReference>
<sequence length="270" mass="31347">MIFLVSLKIDKILSEEHLMRTLKVFSLLCILFLYTIQSYAQQPVDKVYRMDTRPPEEIFHPAKGGFSPWGTNDNLVEHVQGVFDREHRATASAFVSTTTDRDFAINWGRGFGMEIFYVYEIRPTANFYSVVRSLQRLYAQTGRREYWSLMNLCENQAEYVAIRGIGVTQIRGVHRFRYSENDHAYIEDDYLNNELYQNYRTEANPVAYIPTAQLPSEAITPETYCAMNLTASHRYSIRFAAKAHTCPFLKERRQCHDALSTIAFLNASFL</sequence>